<protein>
    <submittedName>
        <fullName evidence="2">Uncharacterized protein</fullName>
    </submittedName>
</protein>
<evidence type="ECO:0000313" key="3">
    <source>
        <dbReference type="Proteomes" id="UP001497525"/>
    </source>
</evidence>
<dbReference type="EMBL" id="CAXLJL010000179">
    <property type="protein sequence ID" value="CAL5134163.1"/>
    <property type="molecule type" value="Genomic_DNA"/>
</dbReference>
<accession>A0AAV2TCN2</accession>
<name>A0AAV2TCN2_CALDB</name>
<proteinExistence type="predicted"/>
<gene>
    <name evidence="2" type="ORF">CDAUBV1_LOCUS7386</name>
</gene>
<evidence type="ECO:0000256" key="1">
    <source>
        <dbReference type="SAM" id="MobiDB-lite"/>
    </source>
</evidence>
<dbReference type="AlphaFoldDB" id="A0AAV2TCN2"/>
<dbReference type="Proteomes" id="UP001497525">
    <property type="component" value="Unassembled WGS sequence"/>
</dbReference>
<comment type="caution">
    <text evidence="2">The sequence shown here is derived from an EMBL/GenBank/DDBJ whole genome shotgun (WGS) entry which is preliminary data.</text>
</comment>
<organism evidence="2 3">
    <name type="scientific">Calicophoron daubneyi</name>
    <name type="common">Rumen fluke</name>
    <name type="synonym">Paramphistomum daubneyi</name>
    <dbReference type="NCBI Taxonomy" id="300641"/>
    <lineage>
        <taxon>Eukaryota</taxon>
        <taxon>Metazoa</taxon>
        <taxon>Spiralia</taxon>
        <taxon>Lophotrochozoa</taxon>
        <taxon>Platyhelminthes</taxon>
        <taxon>Trematoda</taxon>
        <taxon>Digenea</taxon>
        <taxon>Plagiorchiida</taxon>
        <taxon>Pronocephalata</taxon>
        <taxon>Paramphistomoidea</taxon>
        <taxon>Paramphistomidae</taxon>
        <taxon>Calicophoron</taxon>
    </lineage>
</organism>
<evidence type="ECO:0000313" key="2">
    <source>
        <dbReference type="EMBL" id="CAL5134163.1"/>
    </source>
</evidence>
<feature type="region of interest" description="Disordered" evidence="1">
    <location>
        <begin position="400"/>
        <end position="429"/>
    </location>
</feature>
<sequence length="538" mass="61049">MGIRKNSGISENNQNHYYATEEALLELGKCLGKAVSKKTKEVTKAIDYLQYSVEPSPTLTVRCREVTKNMLDERPTKPTKSDPHQRVMLPRRVKKVDRYVVYLTAAGMLSATSNRYAAKFAIGSSDTPRSDRRLFREPLELVYFKPIAAPFVPQLLVLLVNSIENSCYISKSWEKIFQPLTEHYAEGREALVELVHSYHDQEALKNTVRRLSLPVRIVTVRLFLSELNIKPLYFKRQQLEELTHTPLRDLYMRPNVGVRAIVEHAALSNSGVDTDTLSFLMLHLLHVRECVLNPLEGKIKLASIYGKLLITYVHRPELCGLDYGDGKTVDSALMEVILEICDCHFWDHLSGLKMKSAFARSLYRGGLKSPARKLRGIESFGIGRHRKLGLEWTASLGSSGAASSATETTDDISDQSRSRPSNDESSDPTLLQSATIGRLSQGPAVQDIFTFQSRNFGGRGKFSSEKCQPTSRVQLFGWPGWQSKRSRKPRDFSEFTFNPLRPTSEILDDLMYYRIHSQQENLFEKKHEPSSSRSDRMP</sequence>
<reference evidence="2" key="1">
    <citation type="submission" date="2024-06" db="EMBL/GenBank/DDBJ databases">
        <authorList>
            <person name="Liu X."/>
            <person name="Lenzi L."/>
            <person name="Haldenby T S."/>
            <person name="Uol C."/>
        </authorList>
    </citation>
    <scope>NUCLEOTIDE SEQUENCE</scope>
</reference>